<dbReference type="Pfam" id="PF00578">
    <property type="entry name" value="AhpC-TSA"/>
    <property type="match status" value="1"/>
</dbReference>
<organism evidence="9 10">
    <name type="scientific">Streptomyces aurantiacus</name>
    <dbReference type="NCBI Taxonomy" id="47760"/>
    <lineage>
        <taxon>Bacteria</taxon>
        <taxon>Bacillati</taxon>
        <taxon>Actinomycetota</taxon>
        <taxon>Actinomycetes</taxon>
        <taxon>Kitasatosporales</taxon>
        <taxon>Streptomycetaceae</taxon>
        <taxon>Streptomyces</taxon>
        <taxon>Streptomyces aurantiacus group</taxon>
    </lineage>
</organism>
<dbReference type="InterPro" id="IPR000866">
    <property type="entry name" value="AhpC/TSA"/>
</dbReference>
<keyword evidence="7" id="KW-1133">Transmembrane helix</keyword>
<keyword evidence="7" id="KW-0472">Membrane</keyword>
<feature type="region of interest" description="Disordered" evidence="6">
    <location>
        <begin position="1"/>
        <end position="31"/>
    </location>
</feature>
<dbReference type="InterPro" id="IPR036249">
    <property type="entry name" value="Thioredoxin-like_sf"/>
</dbReference>
<keyword evidence="10" id="KW-1185">Reference proteome</keyword>
<dbReference type="Proteomes" id="UP000516444">
    <property type="component" value="Chromosome"/>
</dbReference>
<dbReference type="EMBL" id="AP023440">
    <property type="protein sequence ID" value="BCL29906.1"/>
    <property type="molecule type" value="Genomic_DNA"/>
</dbReference>
<keyword evidence="7" id="KW-0812">Transmembrane</keyword>
<evidence type="ECO:0000256" key="1">
    <source>
        <dbReference type="ARBA" id="ARBA00004196"/>
    </source>
</evidence>
<dbReference type="PANTHER" id="PTHR42852">
    <property type="entry name" value="THIOL:DISULFIDE INTERCHANGE PROTEIN DSBE"/>
    <property type="match status" value="1"/>
</dbReference>
<name>A0A7G1P7R9_9ACTN</name>
<evidence type="ECO:0000256" key="7">
    <source>
        <dbReference type="SAM" id="Phobius"/>
    </source>
</evidence>
<dbReference type="GO" id="GO:0016209">
    <property type="term" value="F:antioxidant activity"/>
    <property type="evidence" value="ECO:0007669"/>
    <property type="project" value="InterPro"/>
</dbReference>
<dbReference type="InterPro" id="IPR050553">
    <property type="entry name" value="Thioredoxin_ResA/DsbE_sf"/>
</dbReference>
<evidence type="ECO:0000256" key="4">
    <source>
        <dbReference type="ARBA" id="ARBA00023157"/>
    </source>
</evidence>
<keyword evidence="2" id="KW-0201">Cytochrome c-type biogenesis</keyword>
<evidence type="ECO:0000256" key="2">
    <source>
        <dbReference type="ARBA" id="ARBA00022748"/>
    </source>
</evidence>
<dbReference type="GO" id="GO:0030313">
    <property type="term" value="C:cell envelope"/>
    <property type="evidence" value="ECO:0007669"/>
    <property type="project" value="UniProtKB-SubCell"/>
</dbReference>
<evidence type="ECO:0000259" key="8">
    <source>
        <dbReference type="PROSITE" id="PS51352"/>
    </source>
</evidence>
<keyword evidence="3" id="KW-0735">Signal-anchor</keyword>
<dbReference type="InterPro" id="IPR013766">
    <property type="entry name" value="Thioredoxin_domain"/>
</dbReference>
<dbReference type="GO" id="GO:0016491">
    <property type="term" value="F:oxidoreductase activity"/>
    <property type="evidence" value="ECO:0007669"/>
    <property type="project" value="InterPro"/>
</dbReference>
<comment type="subcellular location">
    <subcellularLocation>
        <location evidence="1">Cell envelope</location>
    </subcellularLocation>
</comment>
<sequence length="243" mass="25962">MSAASRAPQRTNRTRQRSNAAPRRTNRTRTRTRIGIGIGIGTRTRIRFRDRSRAAVLTGGAVAAALLLAACGSGGKSGGSGDTGFVTGSDGIATVDKGSRTQAPDLSGETIDGKQLDVADYQGKIVVLNVWGSWCGPCRLEAKNFVKVSEDLKDQGVQFVGINTRDTSTTPAIAFEKAHGVEYPSLYDPTGKLMLRFKKGTLNPQTIPSTLVLDRDGKVASRSLSALSETNLRKMLKPILAEK</sequence>
<dbReference type="GO" id="GO:0017004">
    <property type="term" value="P:cytochrome complex assembly"/>
    <property type="evidence" value="ECO:0007669"/>
    <property type="project" value="UniProtKB-KW"/>
</dbReference>
<evidence type="ECO:0000256" key="6">
    <source>
        <dbReference type="SAM" id="MobiDB-lite"/>
    </source>
</evidence>
<dbReference type="Gene3D" id="3.40.30.10">
    <property type="entry name" value="Glutaredoxin"/>
    <property type="match status" value="1"/>
</dbReference>
<dbReference type="SUPFAM" id="SSF52833">
    <property type="entry name" value="Thioredoxin-like"/>
    <property type="match status" value="1"/>
</dbReference>
<protein>
    <recommendedName>
        <fullName evidence="8">Thioredoxin domain-containing protein</fullName>
    </recommendedName>
</protein>
<dbReference type="PROSITE" id="PS51352">
    <property type="entry name" value="THIOREDOXIN_2"/>
    <property type="match status" value="1"/>
</dbReference>
<dbReference type="RefSeq" id="WP_190851959.1">
    <property type="nucleotide sequence ID" value="NZ_AP023440.1"/>
</dbReference>
<reference evidence="9 10" key="1">
    <citation type="journal article" date="2014" name="Int. J. Syst. Evol. Microbiol.">
        <title>Complete genome sequence of Corynebacterium casei LMG S-19264T (=DSM 44701T), isolated from a smear-ripened cheese.</title>
        <authorList>
            <consortium name="US DOE Joint Genome Institute (JGI-PGF)"/>
            <person name="Walter F."/>
            <person name="Albersmeier A."/>
            <person name="Kalinowski J."/>
            <person name="Ruckert C."/>
        </authorList>
    </citation>
    <scope>NUCLEOTIDE SEQUENCE [LARGE SCALE GENOMIC DNA]</scope>
    <source>
        <strain evidence="9 10">JCM 4677</strain>
    </source>
</reference>
<evidence type="ECO:0000313" key="9">
    <source>
        <dbReference type="EMBL" id="BCL29906.1"/>
    </source>
</evidence>
<keyword evidence="5" id="KW-0676">Redox-active center</keyword>
<accession>A0A7G1P7R9</accession>
<dbReference type="KEGG" id="sgm:GCM10017557_47650"/>
<evidence type="ECO:0000256" key="5">
    <source>
        <dbReference type="ARBA" id="ARBA00023284"/>
    </source>
</evidence>
<gene>
    <name evidence="9" type="ORF">GCM10017557_47650</name>
</gene>
<proteinExistence type="predicted"/>
<dbReference type="PANTHER" id="PTHR42852:SF6">
    <property type="entry name" value="THIOL:DISULFIDE INTERCHANGE PROTEIN DSBE"/>
    <property type="match status" value="1"/>
</dbReference>
<evidence type="ECO:0000313" key="10">
    <source>
        <dbReference type="Proteomes" id="UP000516444"/>
    </source>
</evidence>
<feature type="transmembrane region" description="Helical" evidence="7">
    <location>
        <begin position="54"/>
        <end position="75"/>
    </location>
</feature>
<evidence type="ECO:0000256" key="3">
    <source>
        <dbReference type="ARBA" id="ARBA00022968"/>
    </source>
</evidence>
<dbReference type="InterPro" id="IPR017937">
    <property type="entry name" value="Thioredoxin_CS"/>
</dbReference>
<dbReference type="PROSITE" id="PS00194">
    <property type="entry name" value="THIOREDOXIN_1"/>
    <property type="match status" value="1"/>
</dbReference>
<feature type="domain" description="Thioredoxin" evidence="8">
    <location>
        <begin position="97"/>
        <end position="241"/>
    </location>
</feature>
<dbReference type="AlphaFoldDB" id="A0A7G1P7R9"/>
<keyword evidence="4" id="KW-1015">Disulfide bond</keyword>
<dbReference type="CDD" id="cd02966">
    <property type="entry name" value="TlpA_like_family"/>
    <property type="match status" value="1"/>
</dbReference>